<dbReference type="EMBL" id="CP023819">
    <property type="protein sequence ID" value="ATL89424.1"/>
    <property type="molecule type" value="Genomic_DNA"/>
</dbReference>
<accession>A0A291T8F8</accession>
<dbReference type="AlphaFoldDB" id="A0A291T8F8"/>
<dbReference type="InterPro" id="IPR006059">
    <property type="entry name" value="SBP"/>
</dbReference>
<protein>
    <recommendedName>
        <fullName evidence="3">Extracellular solute-binding protein</fullName>
    </recommendedName>
</protein>
<evidence type="ECO:0008006" key="3">
    <source>
        <dbReference type="Google" id="ProtNLM"/>
    </source>
</evidence>
<dbReference type="InterPro" id="IPR050490">
    <property type="entry name" value="Bact_solute-bd_prot1"/>
</dbReference>
<organism evidence="1 2">
    <name type="scientific">Faecalibacterium prausnitzii</name>
    <dbReference type="NCBI Taxonomy" id="853"/>
    <lineage>
        <taxon>Bacteria</taxon>
        <taxon>Bacillati</taxon>
        <taxon>Bacillota</taxon>
        <taxon>Clostridia</taxon>
        <taxon>Eubacteriales</taxon>
        <taxon>Oscillospiraceae</taxon>
        <taxon>Faecalibacterium</taxon>
    </lineage>
</organism>
<evidence type="ECO:0000313" key="2">
    <source>
        <dbReference type="Proteomes" id="UP000223709"/>
    </source>
</evidence>
<sequence length="488" mass="54897">MYNNRRNNRFSIFIAAIIVSLLVLLTGCASTKKETDLAKPVAEDSSNPVTLTVYLTAHYANPDTHCPIYEKLLDYQKENPNITIQFVSPKEGDTAEREAEIHQLNTEILSGKGPDLFIMEGNRLTNVNLFPDIEKSMMNGAFLDLTDVMDSNEFTAENFYMPLLDAGKLKGKQYILPLCFSVPALTSAESVLKDSGFDMQAASKSLAATMDELLRVYKEKPMLVVMDFSMTSALSQPIIDYKNHTINLDTVSCRQTLAYEKEFRTGEISYEMQNGLFDSFNPEVVQDYFANGEPFASLDPSYMTVGLLRQCAALGIKTVTLPIPNELGGVTAEIGSYAMGNRNTKHPAEVKALLAYLLSEECQSSSAFADKDMFPVRRGCLKKCMEAQYQFSVYDASHEKIGQEDIEKRKEMYGDNLTDAQLDQLETICDKINAAQYHTIWYRALQLDQSEDGGNLLSETMVQYWNDEISLDELVDRLTPRLKLYLDE</sequence>
<dbReference type="SUPFAM" id="SSF53850">
    <property type="entry name" value="Periplasmic binding protein-like II"/>
    <property type="match status" value="1"/>
</dbReference>
<dbReference type="Pfam" id="PF01547">
    <property type="entry name" value="SBP_bac_1"/>
    <property type="match status" value="1"/>
</dbReference>
<dbReference type="PANTHER" id="PTHR43649">
    <property type="entry name" value="ARABINOSE-BINDING PROTEIN-RELATED"/>
    <property type="match status" value="1"/>
</dbReference>
<reference evidence="1 2" key="1">
    <citation type="submission" date="2017-10" db="EMBL/GenBank/DDBJ databases">
        <title>Complete Genome Sequence of Faecalibacterium prausnitzii isolated from the gut of healthy adult Indian.</title>
        <authorList>
            <person name="Bag S."/>
            <person name="Ghosh T.S."/>
            <person name="Das B."/>
        </authorList>
    </citation>
    <scope>NUCLEOTIDE SEQUENCE [LARGE SCALE GENOMIC DNA]</scope>
    <source>
        <strain evidence="1 2">Indica</strain>
    </source>
</reference>
<evidence type="ECO:0000313" key="1">
    <source>
        <dbReference type="EMBL" id="ATL89424.1"/>
    </source>
</evidence>
<proteinExistence type="predicted"/>
<name>A0A291T8F8_9FIRM</name>
<dbReference type="RefSeq" id="WP_098922839.1">
    <property type="nucleotide sequence ID" value="NZ_CP023819.1"/>
</dbReference>
<dbReference type="Gene3D" id="3.40.190.10">
    <property type="entry name" value="Periplasmic binding protein-like II"/>
    <property type="match status" value="1"/>
</dbReference>
<gene>
    <name evidence="1" type="ORF">CRH10_03390</name>
</gene>
<dbReference type="PANTHER" id="PTHR43649:SF12">
    <property type="entry name" value="DIACETYLCHITOBIOSE BINDING PROTEIN DASA"/>
    <property type="match status" value="1"/>
</dbReference>
<dbReference type="Proteomes" id="UP000223709">
    <property type="component" value="Chromosome"/>
</dbReference>